<dbReference type="Proteomes" id="UP000005289">
    <property type="component" value="Chromosome"/>
</dbReference>
<dbReference type="HOGENOM" id="CLU_2095793_0_0_6"/>
<sequence>MTTAGDAPVTKETSTNITELSDDQITEIAHPMWGDLVKYSNKGQYGKFVRKFSYNLLFGLNEVEVGKQFAKSELTRNLSEDWDYLGIIRRGEHVTVLYRVRSNKKEGEWLGRMVLGYEQGEVRIFGASIF</sequence>
<accession>W0DIV3</accession>
<proteinExistence type="predicted"/>
<organism evidence="1 2">
    <name type="scientific">Thioalkalivibrio paradoxus ARh 1</name>
    <dbReference type="NCBI Taxonomy" id="713585"/>
    <lineage>
        <taxon>Bacteria</taxon>
        <taxon>Pseudomonadati</taxon>
        <taxon>Pseudomonadota</taxon>
        <taxon>Gammaproteobacteria</taxon>
        <taxon>Chromatiales</taxon>
        <taxon>Ectothiorhodospiraceae</taxon>
        <taxon>Thioalkalivibrio</taxon>
    </lineage>
</organism>
<dbReference type="RefSeq" id="WP_006746310.1">
    <property type="nucleotide sequence ID" value="NZ_CP007029.1"/>
</dbReference>
<name>W0DIV3_9GAMM</name>
<reference evidence="1 2" key="1">
    <citation type="submission" date="2013-12" db="EMBL/GenBank/DDBJ databases">
        <authorList>
            <consortium name="DOE Joint Genome Institute"/>
            <person name="Muyzer G."/>
            <person name="Huntemann M."/>
            <person name="Han J."/>
            <person name="Chen A."/>
            <person name="Kyrpides N."/>
            <person name="Mavromatis K."/>
            <person name="Markowitz V."/>
            <person name="Palaniappan K."/>
            <person name="Ivanova N."/>
            <person name="Schaumberg A."/>
            <person name="Pati A."/>
            <person name="Liolios K."/>
            <person name="Nordberg H.P."/>
            <person name="Cantor M.N."/>
            <person name="Hua S.X."/>
            <person name="Woyke T."/>
        </authorList>
    </citation>
    <scope>NUCLEOTIDE SEQUENCE [LARGE SCALE GENOMIC DNA]</scope>
    <source>
        <strain evidence="1 2">ARh 1</strain>
    </source>
</reference>
<protein>
    <submittedName>
        <fullName evidence="1">Uncharacterized protein</fullName>
    </submittedName>
</protein>
<dbReference type="AlphaFoldDB" id="W0DIV3"/>
<keyword evidence="2" id="KW-1185">Reference proteome</keyword>
<dbReference type="KEGG" id="tti:THITH_01420"/>
<dbReference type="STRING" id="713585.THITH_01420"/>
<dbReference type="OrthoDB" id="9791222at2"/>
<dbReference type="EMBL" id="CP007029">
    <property type="protein sequence ID" value="AHE97157.1"/>
    <property type="molecule type" value="Genomic_DNA"/>
</dbReference>
<gene>
    <name evidence="1" type="ORF">THITH_01420</name>
</gene>
<evidence type="ECO:0000313" key="2">
    <source>
        <dbReference type="Proteomes" id="UP000005289"/>
    </source>
</evidence>
<evidence type="ECO:0000313" key="1">
    <source>
        <dbReference type="EMBL" id="AHE97157.1"/>
    </source>
</evidence>